<reference evidence="2" key="1">
    <citation type="journal article" date="2019" name="PLoS Negl. Trop. Dis.">
        <title>Revisiting the worldwide diversity of Leptospira species in the environment.</title>
        <authorList>
            <person name="Vincent A.T."/>
            <person name="Schiettekatte O."/>
            <person name="Bourhy P."/>
            <person name="Veyrier F.J."/>
            <person name="Picardeau M."/>
        </authorList>
    </citation>
    <scope>NUCLEOTIDE SEQUENCE [LARGE SCALE GENOMIC DNA]</scope>
    <source>
        <strain evidence="2">201702692</strain>
    </source>
</reference>
<organism evidence="2 3">
    <name type="scientific">Leptospira perdikensis</name>
    <dbReference type="NCBI Taxonomy" id="2484948"/>
    <lineage>
        <taxon>Bacteria</taxon>
        <taxon>Pseudomonadati</taxon>
        <taxon>Spirochaetota</taxon>
        <taxon>Spirochaetia</taxon>
        <taxon>Leptospirales</taxon>
        <taxon>Leptospiraceae</taxon>
        <taxon>Leptospira</taxon>
    </lineage>
</organism>
<dbReference type="AlphaFoldDB" id="A0A4R9JLA2"/>
<feature type="region of interest" description="Disordered" evidence="1">
    <location>
        <begin position="68"/>
        <end position="97"/>
    </location>
</feature>
<dbReference type="OrthoDB" id="344634at2"/>
<dbReference type="NCBIfam" id="NF047778">
    <property type="entry name" value="LIC_10450_fam"/>
    <property type="match status" value="1"/>
</dbReference>
<sequence>MTPDKSKYHYIKIDSISEIDPIKLSISQIQQRYIDKDNNRYALRFNKDTRRIEILKLIGNHFEVVPQASTSQLPDTSKPSANPAASTTPTPPTQISEGLKANPILSKLVGAQSQTQQNPIEKPIDSQKDKPGFTPTNPEENLMQEDVDLDIFEGETPPPLLPIKEVLSHDGLLNTPDLPKPEETEEAKNTEPNLQVGEDSGDKTAFQSIEDFIKLLSTYRERVTAIIRNLQSSRIFELTGDPSENKNIVGNFAREMESQVFEALDKMVDLHKEMTSYPRPITYYISKAPAEKREEMKFIESDKEKLNRLHLFEMQRHSDTIVKDFKKLSLQLLNILNLKNEIQVKQLQYANQLMYVDAKNASLYFAQDLDKTILDIEHWKQSK</sequence>
<feature type="compositionally biased region" description="Low complexity" evidence="1">
    <location>
        <begin position="76"/>
        <end position="88"/>
    </location>
</feature>
<feature type="region of interest" description="Disordered" evidence="1">
    <location>
        <begin position="171"/>
        <end position="201"/>
    </location>
</feature>
<accession>A0A4R9JLA2</accession>
<protein>
    <submittedName>
        <fullName evidence="2">Uncharacterized protein</fullName>
    </submittedName>
</protein>
<evidence type="ECO:0000313" key="3">
    <source>
        <dbReference type="Proteomes" id="UP000298125"/>
    </source>
</evidence>
<dbReference type="RefSeq" id="WP_135576669.1">
    <property type="nucleotide sequence ID" value="NZ_RQGA01000003.1"/>
</dbReference>
<evidence type="ECO:0000256" key="1">
    <source>
        <dbReference type="SAM" id="MobiDB-lite"/>
    </source>
</evidence>
<feature type="compositionally biased region" description="Basic and acidic residues" evidence="1">
    <location>
        <begin position="179"/>
        <end position="189"/>
    </location>
</feature>
<feature type="compositionally biased region" description="Basic and acidic residues" evidence="1">
    <location>
        <begin position="122"/>
        <end position="131"/>
    </location>
</feature>
<dbReference type="Proteomes" id="UP000298125">
    <property type="component" value="Unassembled WGS sequence"/>
</dbReference>
<evidence type="ECO:0000313" key="2">
    <source>
        <dbReference type="EMBL" id="TGL44692.1"/>
    </source>
</evidence>
<feature type="region of interest" description="Disordered" evidence="1">
    <location>
        <begin position="111"/>
        <end position="141"/>
    </location>
</feature>
<proteinExistence type="predicted"/>
<comment type="caution">
    <text evidence="2">The sequence shown here is derived from an EMBL/GenBank/DDBJ whole genome shotgun (WGS) entry which is preliminary data.</text>
</comment>
<keyword evidence="3" id="KW-1185">Reference proteome</keyword>
<dbReference type="EMBL" id="RQGA01000003">
    <property type="protein sequence ID" value="TGL44692.1"/>
    <property type="molecule type" value="Genomic_DNA"/>
</dbReference>
<gene>
    <name evidence="2" type="ORF">EHQ49_04265</name>
</gene>
<name>A0A4R9JLA2_9LEPT</name>